<evidence type="ECO:0000313" key="2">
    <source>
        <dbReference type="Proteomes" id="UP001055811"/>
    </source>
</evidence>
<dbReference type="Proteomes" id="UP001055811">
    <property type="component" value="Linkage Group LG07"/>
</dbReference>
<dbReference type="EMBL" id="CM042015">
    <property type="protein sequence ID" value="KAI3710404.1"/>
    <property type="molecule type" value="Genomic_DNA"/>
</dbReference>
<proteinExistence type="predicted"/>
<protein>
    <submittedName>
        <fullName evidence="1">Uncharacterized protein</fullName>
    </submittedName>
</protein>
<reference evidence="2" key="1">
    <citation type="journal article" date="2022" name="Mol. Ecol. Resour.">
        <title>The genomes of chicory, endive, great burdock and yacon provide insights into Asteraceae palaeo-polyploidization history and plant inulin production.</title>
        <authorList>
            <person name="Fan W."/>
            <person name="Wang S."/>
            <person name="Wang H."/>
            <person name="Wang A."/>
            <person name="Jiang F."/>
            <person name="Liu H."/>
            <person name="Zhao H."/>
            <person name="Xu D."/>
            <person name="Zhang Y."/>
        </authorList>
    </citation>
    <scope>NUCLEOTIDE SEQUENCE [LARGE SCALE GENOMIC DNA]</scope>
    <source>
        <strain evidence="2">cv. Punajuju</strain>
    </source>
</reference>
<name>A0ACB9AK37_CICIN</name>
<sequence>MADPMVSPVKKKKIWVVLRVSWGGSASDWDCSVRDLRHDFVAVMLVVFKRRNPSHLFRSDNVWSYTDGGVVETVACCSGGGKGSEGGIEICFVGGVSRESANGFAPDKREIVYLAGGETKKLQEN</sequence>
<gene>
    <name evidence="1" type="ORF">L2E82_40184</name>
</gene>
<reference evidence="1 2" key="2">
    <citation type="journal article" date="2022" name="Mol. Ecol. Resour.">
        <title>The genomes of chicory, endive, great burdock and yacon provide insights into Asteraceae paleo-polyploidization history and plant inulin production.</title>
        <authorList>
            <person name="Fan W."/>
            <person name="Wang S."/>
            <person name="Wang H."/>
            <person name="Wang A."/>
            <person name="Jiang F."/>
            <person name="Liu H."/>
            <person name="Zhao H."/>
            <person name="Xu D."/>
            <person name="Zhang Y."/>
        </authorList>
    </citation>
    <scope>NUCLEOTIDE SEQUENCE [LARGE SCALE GENOMIC DNA]</scope>
    <source>
        <strain evidence="2">cv. Punajuju</strain>
        <tissue evidence="1">Leaves</tissue>
    </source>
</reference>
<organism evidence="1 2">
    <name type="scientific">Cichorium intybus</name>
    <name type="common">Chicory</name>
    <dbReference type="NCBI Taxonomy" id="13427"/>
    <lineage>
        <taxon>Eukaryota</taxon>
        <taxon>Viridiplantae</taxon>
        <taxon>Streptophyta</taxon>
        <taxon>Embryophyta</taxon>
        <taxon>Tracheophyta</taxon>
        <taxon>Spermatophyta</taxon>
        <taxon>Magnoliopsida</taxon>
        <taxon>eudicotyledons</taxon>
        <taxon>Gunneridae</taxon>
        <taxon>Pentapetalae</taxon>
        <taxon>asterids</taxon>
        <taxon>campanulids</taxon>
        <taxon>Asterales</taxon>
        <taxon>Asteraceae</taxon>
        <taxon>Cichorioideae</taxon>
        <taxon>Cichorieae</taxon>
        <taxon>Cichoriinae</taxon>
        <taxon>Cichorium</taxon>
    </lineage>
</organism>
<keyword evidence="2" id="KW-1185">Reference proteome</keyword>
<comment type="caution">
    <text evidence="1">The sequence shown here is derived from an EMBL/GenBank/DDBJ whole genome shotgun (WGS) entry which is preliminary data.</text>
</comment>
<evidence type="ECO:0000313" key="1">
    <source>
        <dbReference type="EMBL" id="KAI3710404.1"/>
    </source>
</evidence>
<accession>A0ACB9AK37</accession>